<name>A0AAD6YEP3_9AGAR</name>
<keyword evidence="2" id="KW-1185">Reference proteome</keyword>
<organism evidence="1 2">
    <name type="scientific">Mycena pura</name>
    <dbReference type="NCBI Taxonomy" id="153505"/>
    <lineage>
        <taxon>Eukaryota</taxon>
        <taxon>Fungi</taxon>
        <taxon>Dikarya</taxon>
        <taxon>Basidiomycota</taxon>
        <taxon>Agaricomycotina</taxon>
        <taxon>Agaricomycetes</taxon>
        <taxon>Agaricomycetidae</taxon>
        <taxon>Agaricales</taxon>
        <taxon>Marasmiineae</taxon>
        <taxon>Mycenaceae</taxon>
        <taxon>Mycena</taxon>
    </lineage>
</organism>
<evidence type="ECO:0000313" key="2">
    <source>
        <dbReference type="Proteomes" id="UP001219525"/>
    </source>
</evidence>
<dbReference type="Proteomes" id="UP001219525">
    <property type="component" value="Unassembled WGS sequence"/>
</dbReference>
<reference evidence="1" key="1">
    <citation type="submission" date="2023-03" db="EMBL/GenBank/DDBJ databases">
        <title>Massive genome expansion in bonnet fungi (Mycena s.s.) driven by repeated elements and novel gene families across ecological guilds.</title>
        <authorList>
            <consortium name="Lawrence Berkeley National Laboratory"/>
            <person name="Harder C.B."/>
            <person name="Miyauchi S."/>
            <person name="Viragh M."/>
            <person name="Kuo A."/>
            <person name="Thoen E."/>
            <person name="Andreopoulos B."/>
            <person name="Lu D."/>
            <person name="Skrede I."/>
            <person name="Drula E."/>
            <person name="Henrissat B."/>
            <person name="Morin E."/>
            <person name="Kohler A."/>
            <person name="Barry K."/>
            <person name="LaButti K."/>
            <person name="Morin E."/>
            <person name="Salamov A."/>
            <person name="Lipzen A."/>
            <person name="Mereny Z."/>
            <person name="Hegedus B."/>
            <person name="Baldrian P."/>
            <person name="Stursova M."/>
            <person name="Weitz H."/>
            <person name="Taylor A."/>
            <person name="Grigoriev I.V."/>
            <person name="Nagy L.G."/>
            <person name="Martin F."/>
            <person name="Kauserud H."/>
        </authorList>
    </citation>
    <scope>NUCLEOTIDE SEQUENCE</scope>
    <source>
        <strain evidence="1">9144</strain>
    </source>
</reference>
<protein>
    <submittedName>
        <fullName evidence="1">Uncharacterized protein</fullName>
    </submittedName>
</protein>
<dbReference type="EMBL" id="JARJCW010000023">
    <property type="protein sequence ID" value="KAJ7212686.1"/>
    <property type="molecule type" value="Genomic_DNA"/>
</dbReference>
<proteinExistence type="predicted"/>
<comment type="caution">
    <text evidence="1">The sequence shown here is derived from an EMBL/GenBank/DDBJ whole genome shotgun (WGS) entry which is preliminary data.</text>
</comment>
<accession>A0AAD6YEP3</accession>
<gene>
    <name evidence="1" type="ORF">GGX14DRAFT_564433</name>
</gene>
<dbReference type="AlphaFoldDB" id="A0AAD6YEP3"/>
<evidence type="ECO:0000313" key="1">
    <source>
        <dbReference type="EMBL" id="KAJ7212686.1"/>
    </source>
</evidence>
<sequence length="204" mass="21956">MDQFNDEIVFLHAPAGPEFSPWPAAPGTSAHGAEYPDSGVPLDADTQSGSYYIGSLYVYLAMLIVLTGSRLCAPSALSLNTALPSTSRCLPAPDSSSVSSSSYYYRSRRMAPCSSFAPNVSLIPHYPLARQVRAPLHRSTPMYSSIIDTENCQTKAGVVRSSDFRVPQECGTVRCRARSAGPNVNPRIESRAIVRGSCCSPYPT</sequence>